<protein>
    <submittedName>
        <fullName evidence="1">PP5 protein</fullName>
    </submittedName>
</protein>
<evidence type="ECO:0000313" key="2">
    <source>
        <dbReference type="Proteomes" id="UP000601435"/>
    </source>
</evidence>
<accession>A0A812ZMT1</accession>
<dbReference type="Proteomes" id="UP000601435">
    <property type="component" value="Unassembled WGS sequence"/>
</dbReference>
<comment type="caution">
    <text evidence="1">The sequence shown here is derived from an EMBL/GenBank/DDBJ whole genome shotgun (WGS) entry which is preliminary data.</text>
</comment>
<dbReference type="AlphaFoldDB" id="A0A812ZMT1"/>
<dbReference type="OrthoDB" id="435076at2759"/>
<dbReference type="EMBL" id="CAJNJA010048981">
    <property type="protein sequence ID" value="CAE7834655.1"/>
    <property type="molecule type" value="Genomic_DNA"/>
</dbReference>
<reference evidence="1" key="1">
    <citation type="submission" date="2021-02" db="EMBL/GenBank/DDBJ databases">
        <authorList>
            <person name="Dougan E. K."/>
            <person name="Rhodes N."/>
            <person name="Thang M."/>
            <person name="Chan C."/>
        </authorList>
    </citation>
    <scope>NUCLEOTIDE SEQUENCE</scope>
</reference>
<gene>
    <name evidence="1" type="primary">PP5</name>
    <name evidence="1" type="ORF">SNEC2469_LOCUS25021</name>
</gene>
<proteinExistence type="predicted"/>
<organism evidence="1 2">
    <name type="scientific">Symbiodinium necroappetens</name>
    <dbReference type="NCBI Taxonomy" id="1628268"/>
    <lineage>
        <taxon>Eukaryota</taxon>
        <taxon>Sar</taxon>
        <taxon>Alveolata</taxon>
        <taxon>Dinophyceae</taxon>
        <taxon>Suessiales</taxon>
        <taxon>Symbiodiniaceae</taxon>
        <taxon>Symbiodinium</taxon>
    </lineage>
</organism>
<name>A0A812ZMT1_9DINO</name>
<keyword evidence="2" id="KW-1185">Reference proteome</keyword>
<sequence length="127" mass="14409">AAILGQRFLCVQAPDVIQQLDPHCLETVFRCEAWLADCLGTSETNKDLLRSIRSYEPERMSLGMVNDVQDCWPDCPADVSARTWAEMDTGLSYNARCHPHQSRVGCCCNDFNIIEEHRAAQRADMYL</sequence>
<feature type="non-terminal residue" evidence="1">
    <location>
        <position position="127"/>
    </location>
</feature>
<evidence type="ECO:0000313" key="1">
    <source>
        <dbReference type="EMBL" id="CAE7834655.1"/>
    </source>
</evidence>
<feature type="non-terminal residue" evidence="1">
    <location>
        <position position="1"/>
    </location>
</feature>